<proteinExistence type="predicted"/>
<organism evidence="2 3">
    <name type="scientific">Vanilla planifolia</name>
    <name type="common">Vanilla</name>
    <dbReference type="NCBI Taxonomy" id="51239"/>
    <lineage>
        <taxon>Eukaryota</taxon>
        <taxon>Viridiplantae</taxon>
        <taxon>Streptophyta</taxon>
        <taxon>Embryophyta</taxon>
        <taxon>Tracheophyta</taxon>
        <taxon>Spermatophyta</taxon>
        <taxon>Magnoliopsida</taxon>
        <taxon>Liliopsida</taxon>
        <taxon>Asparagales</taxon>
        <taxon>Orchidaceae</taxon>
        <taxon>Vanilloideae</taxon>
        <taxon>Vanilleae</taxon>
        <taxon>Vanilla</taxon>
    </lineage>
</organism>
<evidence type="ECO:0000256" key="1">
    <source>
        <dbReference type="SAM" id="MobiDB-lite"/>
    </source>
</evidence>
<evidence type="ECO:0000313" key="3">
    <source>
        <dbReference type="Proteomes" id="UP000636800"/>
    </source>
</evidence>
<feature type="region of interest" description="Disordered" evidence="1">
    <location>
        <begin position="20"/>
        <end position="49"/>
    </location>
</feature>
<reference evidence="2 3" key="1">
    <citation type="journal article" date="2020" name="Nat. Food">
        <title>A phased Vanilla planifolia genome enables genetic improvement of flavour and production.</title>
        <authorList>
            <person name="Hasing T."/>
            <person name="Tang H."/>
            <person name="Brym M."/>
            <person name="Khazi F."/>
            <person name="Huang T."/>
            <person name="Chambers A.H."/>
        </authorList>
    </citation>
    <scope>NUCLEOTIDE SEQUENCE [LARGE SCALE GENOMIC DNA]</scope>
    <source>
        <tissue evidence="2">Leaf</tissue>
    </source>
</reference>
<dbReference type="EMBL" id="JADCNL010000001">
    <property type="protein sequence ID" value="KAG0497891.1"/>
    <property type="molecule type" value="Genomic_DNA"/>
</dbReference>
<comment type="caution">
    <text evidence="2">The sequence shown here is derived from an EMBL/GenBank/DDBJ whole genome shotgun (WGS) entry which is preliminary data.</text>
</comment>
<evidence type="ECO:0000313" key="2">
    <source>
        <dbReference type="EMBL" id="KAG0497891.1"/>
    </source>
</evidence>
<protein>
    <submittedName>
        <fullName evidence="2">Uncharacterized protein</fullName>
    </submittedName>
</protein>
<gene>
    <name evidence="2" type="ORF">HPP92_002582</name>
</gene>
<sequence length="125" mass="14095">MDEFERFLGFSIKEFMRRINLGSGRDKKKHSGYRKSSTQGKCSKPGGRKKGGWLMNINLVATLSPVSWLKKSRRRIHLRAAQATGRHPMGPPQNGSRCISTGNQIRSSRGFTCARRSKPTRLHLA</sequence>
<accession>A0A835VIM5</accession>
<dbReference type="AlphaFoldDB" id="A0A835VIM5"/>
<dbReference type="Proteomes" id="UP000636800">
    <property type="component" value="Chromosome 1"/>
</dbReference>
<keyword evidence="3" id="KW-1185">Reference proteome</keyword>
<dbReference type="OrthoDB" id="10056939at2759"/>
<name>A0A835VIM5_VANPL</name>